<feature type="domain" description="DUF6957" evidence="1">
    <location>
        <begin position="19"/>
        <end position="128"/>
    </location>
</feature>
<evidence type="ECO:0000313" key="2">
    <source>
        <dbReference type="EMBL" id="VVM43872.1"/>
    </source>
</evidence>
<evidence type="ECO:0000313" key="3">
    <source>
        <dbReference type="Proteomes" id="UP000327167"/>
    </source>
</evidence>
<accession>A0A5E6PQV4</accession>
<proteinExistence type="predicted"/>
<protein>
    <recommendedName>
        <fullName evidence="1">DUF6957 domain-containing protein</fullName>
    </recommendedName>
</protein>
<sequence length="131" mass="14786">MDLARLEQLVSGQGECVNGCDLSAEDAAIFVQNKFSHYSFCLVQNWTLLELEACDEECDALRSRGFEPMVVYARSVVLDSRARFNPGDWVRSSFQVSYDDAGLFFTKNTLYVLLGDGSRQKITLRDLLSLK</sequence>
<dbReference type="Pfam" id="PF22275">
    <property type="entry name" value="DUF6957"/>
    <property type="match status" value="1"/>
</dbReference>
<dbReference type="RefSeq" id="WP_150649142.1">
    <property type="nucleotide sequence ID" value="NZ_CABVHJ010000001.1"/>
</dbReference>
<gene>
    <name evidence="2" type="ORF">PS655_00437</name>
</gene>
<organism evidence="2 3">
    <name type="scientific">Pseudomonas fluorescens</name>
    <dbReference type="NCBI Taxonomy" id="294"/>
    <lineage>
        <taxon>Bacteria</taxon>
        <taxon>Pseudomonadati</taxon>
        <taxon>Pseudomonadota</taxon>
        <taxon>Gammaproteobacteria</taxon>
        <taxon>Pseudomonadales</taxon>
        <taxon>Pseudomonadaceae</taxon>
        <taxon>Pseudomonas</taxon>
    </lineage>
</organism>
<name>A0A5E6PQV4_PSEFL</name>
<dbReference type="InterPro" id="IPR054232">
    <property type="entry name" value="DUF6957"/>
</dbReference>
<dbReference type="EMBL" id="CABVHJ010000001">
    <property type="protein sequence ID" value="VVM43872.1"/>
    <property type="molecule type" value="Genomic_DNA"/>
</dbReference>
<dbReference type="Proteomes" id="UP000327167">
    <property type="component" value="Unassembled WGS sequence"/>
</dbReference>
<reference evidence="2 3" key="1">
    <citation type="submission" date="2019-09" db="EMBL/GenBank/DDBJ databases">
        <authorList>
            <person name="Chandra G."/>
            <person name="Truman W A."/>
        </authorList>
    </citation>
    <scope>NUCLEOTIDE SEQUENCE [LARGE SCALE GENOMIC DNA]</scope>
    <source>
        <strain evidence="2">PS655</strain>
    </source>
</reference>
<dbReference type="AlphaFoldDB" id="A0A5E6PQV4"/>
<evidence type="ECO:0000259" key="1">
    <source>
        <dbReference type="Pfam" id="PF22275"/>
    </source>
</evidence>